<dbReference type="Gene3D" id="1.10.600.10">
    <property type="entry name" value="Farnesyl Diphosphate Synthase"/>
    <property type="match status" value="1"/>
</dbReference>
<evidence type="ECO:0000313" key="7">
    <source>
        <dbReference type="RefSeq" id="XP_048328094.2"/>
    </source>
</evidence>
<dbReference type="RefSeq" id="XP_048328094.2">
    <property type="nucleotide sequence ID" value="XM_048472137.2"/>
</dbReference>
<dbReference type="PANTHER" id="PTHR31225:SF205">
    <property type="entry name" value="(-)-GERMACRENE D SYNTHASE-LIKE"/>
    <property type="match status" value="1"/>
</dbReference>
<dbReference type="SFLD" id="SFLDG01019">
    <property type="entry name" value="Terpene_Cyclase_Like_1_C_Termi"/>
    <property type="match status" value="1"/>
</dbReference>
<feature type="domain" description="Terpene synthase N-terminal" evidence="4">
    <location>
        <begin position="27"/>
        <end position="202"/>
    </location>
</feature>
<keyword evidence="2" id="KW-0479">Metal-binding</keyword>
<dbReference type="Pfam" id="PF01397">
    <property type="entry name" value="Terpene_synth"/>
    <property type="match status" value="1"/>
</dbReference>
<evidence type="ECO:0000256" key="2">
    <source>
        <dbReference type="ARBA" id="ARBA00022723"/>
    </source>
</evidence>
<evidence type="ECO:0000256" key="1">
    <source>
        <dbReference type="ARBA" id="ARBA00001946"/>
    </source>
</evidence>
<comment type="cofactor">
    <cofactor evidence="1">
        <name>Mg(2+)</name>
        <dbReference type="ChEBI" id="CHEBI:18420"/>
    </cofactor>
</comment>
<dbReference type="InterPro" id="IPR008930">
    <property type="entry name" value="Terpenoid_cyclase/PrenylTrfase"/>
</dbReference>
<dbReference type="InterPro" id="IPR008949">
    <property type="entry name" value="Isoprenoid_synthase_dom_sf"/>
</dbReference>
<dbReference type="InterPro" id="IPR044814">
    <property type="entry name" value="Terpene_cyclase_plant_C1"/>
</dbReference>
<dbReference type="PANTHER" id="PTHR31225">
    <property type="entry name" value="OS04G0344100 PROTEIN-RELATED"/>
    <property type="match status" value="1"/>
</dbReference>
<dbReference type="InterPro" id="IPR005630">
    <property type="entry name" value="Terpene_synthase_metal-bd"/>
</dbReference>
<dbReference type="Pfam" id="PF03936">
    <property type="entry name" value="Terpene_synth_C"/>
    <property type="match status" value="1"/>
</dbReference>
<dbReference type="GeneID" id="107416156"/>
<organism evidence="6 7">
    <name type="scientific">Ziziphus jujuba</name>
    <name type="common">Chinese jujube</name>
    <name type="synonym">Ziziphus sativa</name>
    <dbReference type="NCBI Taxonomy" id="326968"/>
    <lineage>
        <taxon>Eukaryota</taxon>
        <taxon>Viridiplantae</taxon>
        <taxon>Streptophyta</taxon>
        <taxon>Embryophyta</taxon>
        <taxon>Tracheophyta</taxon>
        <taxon>Spermatophyta</taxon>
        <taxon>Magnoliopsida</taxon>
        <taxon>eudicotyledons</taxon>
        <taxon>Gunneridae</taxon>
        <taxon>Pentapetalae</taxon>
        <taxon>rosids</taxon>
        <taxon>fabids</taxon>
        <taxon>Rosales</taxon>
        <taxon>Rhamnaceae</taxon>
        <taxon>Paliureae</taxon>
        <taxon>Ziziphus</taxon>
    </lineage>
</organism>
<evidence type="ECO:0000259" key="5">
    <source>
        <dbReference type="Pfam" id="PF03936"/>
    </source>
</evidence>
<dbReference type="SUPFAM" id="SSF48239">
    <property type="entry name" value="Terpenoid cyclases/Protein prenyltransferases"/>
    <property type="match status" value="1"/>
</dbReference>
<keyword evidence="6" id="KW-1185">Reference proteome</keyword>
<dbReference type="Proteomes" id="UP001652623">
    <property type="component" value="Chromosome 4"/>
</dbReference>
<keyword evidence="3" id="KW-0460">Magnesium</keyword>
<dbReference type="InterPro" id="IPR050148">
    <property type="entry name" value="Terpene_synthase-like"/>
</dbReference>
<evidence type="ECO:0000313" key="6">
    <source>
        <dbReference type="Proteomes" id="UP001652623"/>
    </source>
</evidence>
<feature type="domain" description="Terpene synthase metal-binding" evidence="5">
    <location>
        <begin position="259"/>
        <end position="499"/>
    </location>
</feature>
<name>A0ABM3IGU4_ZIZJJ</name>
<sequence length="561" mass="65048">MSIQASAAPEAFTQNKNRPSAEFHPTIWGDYFLSHCVQKEHIEKMQQHVEELKEEVKGLVMKYSQKKTLQKLELIDAIQRLGVSYHFEREINEVLEKIYSSYGFHDEEDGDLYAISLWFRLLRQHGYYISCDVFNKFKDGDGKFKASLTVDIPSMLSLYEAAHLRMHGEEILDEVLDFTTTHLQSKLGNMNSDLAGKVTFALNRSIRKNIPRLETRHYISFYLKENSHSETLLKLAQLDFSVLQALHQKEVANLSRWWKNLDFKRKLPYARDRLVELYFWIYAMFLEPQYSLARVLVTKVAVMVSIIDDTVDAHGTYEEIKLFTEAVMRWDISAKDVLPDYMKMIYQEILDIYSQFEEHIDKEGRSYGLAYAKQAMRELVQAYFAEVDWFHNKNTPRLEEYISNGEVSAAFYALITASLLCMGEGSATEETFIWASNKPKIIKAVSLIGRLLNDIKSHKFEQKREHCASAVECCMEQHGVEEEEAHKMLHQEIENAWKDINQEFMKPTAVATPVLDCVLNIARVSDVIYEDGDGYTNSHLIKDTITLLLVDPIPIHEHLLP</sequence>
<reference evidence="7" key="1">
    <citation type="submission" date="2025-08" db="UniProtKB">
        <authorList>
            <consortium name="RefSeq"/>
        </authorList>
    </citation>
    <scope>IDENTIFICATION</scope>
    <source>
        <tissue evidence="7">Seedling</tissue>
    </source>
</reference>
<gene>
    <name evidence="7" type="primary">LOC107416156</name>
</gene>
<evidence type="ECO:0000256" key="3">
    <source>
        <dbReference type="ARBA" id="ARBA00022842"/>
    </source>
</evidence>
<protein>
    <submittedName>
        <fullName evidence="7">(-)-germacrene D synthase-like isoform X1</fullName>
    </submittedName>
</protein>
<proteinExistence type="predicted"/>
<dbReference type="SUPFAM" id="SSF48576">
    <property type="entry name" value="Terpenoid synthases"/>
    <property type="match status" value="1"/>
</dbReference>
<dbReference type="SFLD" id="SFLDS00005">
    <property type="entry name" value="Isoprenoid_Synthase_Type_I"/>
    <property type="match status" value="1"/>
</dbReference>
<dbReference type="InterPro" id="IPR001906">
    <property type="entry name" value="Terpene_synth_N"/>
</dbReference>
<evidence type="ECO:0000259" key="4">
    <source>
        <dbReference type="Pfam" id="PF01397"/>
    </source>
</evidence>
<accession>A0ABM3IGU4</accession>
<dbReference type="Gene3D" id="1.50.10.130">
    <property type="entry name" value="Terpene synthase, N-terminal domain"/>
    <property type="match status" value="1"/>
</dbReference>
<dbReference type="InterPro" id="IPR034741">
    <property type="entry name" value="Terpene_cyclase-like_1_C"/>
</dbReference>
<dbReference type="CDD" id="cd00684">
    <property type="entry name" value="Terpene_cyclase_plant_C1"/>
    <property type="match status" value="1"/>
</dbReference>
<dbReference type="InterPro" id="IPR036965">
    <property type="entry name" value="Terpene_synth_N_sf"/>
</dbReference>